<reference evidence="1" key="1">
    <citation type="journal article" date="2020" name="Nature">
        <title>Giant virus diversity and host interactions through global metagenomics.</title>
        <authorList>
            <person name="Schulz F."/>
            <person name="Roux S."/>
            <person name="Paez-Espino D."/>
            <person name="Jungbluth S."/>
            <person name="Walsh D.A."/>
            <person name="Denef V.J."/>
            <person name="McMahon K.D."/>
            <person name="Konstantinidis K.T."/>
            <person name="Eloe-Fadrosh E.A."/>
            <person name="Kyrpides N.C."/>
            <person name="Woyke T."/>
        </authorList>
    </citation>
    <scope>NUCLEOTIDE SEQUENCE</scope>
    <source>
        <strain evidence="1">GVMAG-S-ERX555967-131</strain>
    </source>
</reference>
<protein>
    <submittedName>
        <fullName evidence="1">Uncharacterized protein</fullName>
    </submittedName>
</protein>
<dbReference type="AlphaFoldDB" id="A0A6C0F5S7"/>
<sequence>MIIPKERVLVYGDEDPSEYSLRSIKCYRIFNENMKGYKMSILCMNRVFNRDIVSIVGKMIDPRKNVHVIMKNTQPAHCIRCNYFFFQGKEASES</sequence>
<organism evidence="1">
    <name type="scientific">viral metagenome</name>
    <dbReference type="NCBI Taxonomy" id="1070528"/>
    <lineage>
        <taxon>unclassified sequences</taxon>
        <taxon>metagenomes</taxon>
        <taxon>organismal metagenomes</taxon>
    </lineage>
</organism>
<name>A0A6C0F5S7_9ZZZZ</name>
<dbReference type="EMBL" id="MN738790">
    <property type="protein sequence ID" value="QHT37187.1"/>
    <property type="molecule type" value="Genomic_DNA"/>
</dbReference>
<accession>A0A6C0F5S7</accession>
<proteinExistence type="predicted"/>
<evidence type="ECO:0000313" key="1">
    <source>
        <dbReference type="EMBL" id="QHT37187.1"/>
    </source>
</evidence>